<organism evidence="3 4">
    <name type="scientific">Mesorhabditis spiculigera</name>
    <dbReference type="NCBI Taxonomy" id="96644"/>
    <lineage>
        <taxon>Eukaryota</taxon>
        <taxon>Metazoa</taxon>
        <taxon>Ecdysozoa</taxon>
        <taxon>Nematoda</taxon>
        <taxon>Chromadorea</taxon>
        <taxon>Rhabditida</taxon>
        <taxon>Rhabditina</taxon>
        <taxon>Rhabditomorpha</taxon>
        <taxon>Rhabditoidea</taxon>
        <taxon>Rhabditidae</taxon>
        <taxon>Mesorhabditinae</taxon>
        <taxon>Mesorhabditis</taxon>
    </lineage>
</organism>
<keyword evidence="1" id="KW-1133">Transmembrane helix</keyword>
<dbReference type="EMBL" id="CATQJA010002471">
    <property type="protein sequence ID" value="CAJ0570778.1"/>
    <property type="molecule type" value="Genomic_DNA"/>
</dbReference>
<proteinExistence type="predicted"/>
<dbReference type="PANTHER" id="PTHR23017">
    <property type="entry name" value="SERPENTINE RECEPTOR, CLASS X"/>
    <property type="match status" value="1"/>
</dbReference>
<evidence type="ECO:0000313" key="4">
    <source>
        <dbReference type="Proteomes" id="UP001177023"/>
    </source>
</evidence>
<dbReference type="Pfam" id="PF10328">
    <property type="entry name" value="7TM_GPCR_Srx"/>
    <property type="match status" value="2"/>
</dbReference>
<feature type="domain" description="7TM GPCR serpentine receptor class x (Srx)" evidence="2">
    <location>
        <begin position="119"/>
        <end position="180"/>
    </location>
</feature>
<feature type="transmembrane region" description="Helical" evidence="1">
    <location>
        <begin position="133"/>
        <end position="154"/>
    </location>
</feature>
<dbReference type="AlphaFoldDB" id="A0AA36CL12"/>
<feature type="transmembrane region" description="Helical" evidence="1">
    <location>
        <begin position="61"/>
        <end position="79"/>
    </location>
</feature>
<name>A0AA36CL12_9BILA</name>
<dbReference type="PANTHER" id="PTHR23017:SF3">
    <property type="entry name" value="G-PROTEIN COUPLED RECEPTORS FAMILY 1 PROFILE DOMAIN-CONTAINING PROTEIN"/>
    <property type="match status" value="1"/>
</dbReference>
<sequence>MTWFRDDQTSLGFWGKLMGQINTLFWDNCVYSHLVVSINRAVTIAYPTKSHRWFTPKNSRFIVVISWSIAAALNIPYFYRDRCWIVYTPESYTWDYADNECGYFIGTILDCYQINDGATAESSARRRKMEIRFFMQSCIQLVIFIYLFASFYFISKFFTSKWALFFTITFSWQMCHSLDG</sequence>
<dbReference type="InterPro" id="IPR019430">
    <property type="entry name" value="7TM_GPCR_serpentine_rcpt_Srx"/>
</dbReference>
<dbReference type="Gene3D" id="1.20.1070.10">
    <property type="entry name" value="Rhodopsin 7-helix transmembrane proteins"/>
    <property type="match status" value="1"/>
</dbReference>
<feature type="non-terminal residue" evidence="3">
    <location>
        <position position="180"/>
    </location>
</feature>
<dbReference type="SUPFAM" id="SSF81321">
    <property type="entry name" value="Family A G protein-coupled receptor-like"/>
    <property type="match status" value="1"/>
</dbReference>
<dbReference type="CDD" id="cd00637">
    <property type="entry name" value="7tm_classA_rhodopsin-like"/>
    <property type="match status" value="1"/>
</dbReference>
<keyword evidence="4" id="KW-1185">Reference proteome</keyword>
<feature type="domain" description="7TM GPCR serpentine receptor class x (Srx)" evidence="2">
    <location>
        <begin position="16"/>
        <end position="114"/>
    </location>
</feature>
<keyword evidence="1" id="KW-0812">Transmembrane</keyword>
<comment type="caution">
    <text evidence="3">The sequence shown here is derived from an EMBL/GenBank/DDBJ whole genome shotgun (WGS) entry which is preliminary data.</text>
</comment>
<evidence type="ECO:0000313" key="3">
    <source>
        <dbReference type="EMBL" id="CAJ0570778.1"/>
    </source>
</evidence>
<accession>A0AA36CL12</accession>
<reference evidence="3" key="1">
    <citation type="submission" date="2023-06" db="EMBL/GenBank/DDBJ databases">
        <authorList>
            <person name="Delattre M."/>
        </authorList>
    </citation>
    <scope>NUCLEOTIDE SEQUENCE</scope>
    <source>
        <strain evidence="3">AF72</strain>
    </source>
</reference>
<evidence type="ECO:0000256" key="1">
    <source>
        <dbReference type="SAM" id="Phobius"/>
    </source>
</evidence>
<protein>
    <recommendedName>
        <fullName evidence="2">7TM GPCR serpentine receptor class x (Srx) domain-containing protein</fullName>
    </recommendedName>
</protein>
<evidence type="ECO:0000259" key="2">
    <source>
        <dbReference type="Pfam" id="PF10328"/>
    </source>
</evidence>
<gene>
    <name evidence="3" type="ORF">MSPICULIGERA_LOCUS9214</name>
</gene>
<keyword evidence="1" id="KW-0472">Membrane</keyword>
<dbReference type="Proteomes" id="UP001177023">
    <property type="component" value="Unassembled WGS sequence"/>
</dbReference>